<dbReference type="Proteomes" id="UP000217758">
    <property type="component" value="Chromosome"/>
</dbReference>
<keyword evidence="11" id="KW-1185">Reference proteome</keyword>
<keyword evidence="4" id="KW-0808">Transferase</keyword>
<evidence type="ECO:0000256" key="1">
    <source>
        <dbReference type="ARBA" id="ARBA00000198"/>
    </source>
</evidence>
<dbReference type="UniPathway" id="UPA00077">
    <property type="reaction ID" value="UER00155"/>
</dbReference>
<evidence type="ECO:0000313" key="10">
    <source>
        <dbReference type="EMBL" id="BAQ24386.1"/>
    </source>
</evidence>
<dbReference type="PROSITE" id="PS00794">
    <property type="entry name" value="HPPK"/>
    <property type="match status" value="1"/>
</dbReference>
<accession>A0A1L7LJP0</accession>
<dbReference type="EC" id="2.7.6.3" evidence="3"/>
<proteinExistence type="predicted"/>
<name>A0A1L7LJP0_9STRE</name>
<sequence>MTLVYLSLGSNIGNRQIYLQKALDKLAHLPHTTMQAVSPVYETAAWGKVDQADFLNLVCRLETELSPYDLLEACQKIEKHLNRVRHEHWGPRTIDIDILFYGNTIIKEGTLKIPHPYLQNRAFVLVPLNDIASELVHPVLKETVAVLLEKVDKSGVKIW</sequence>
<evidence type="ECO:0000256" key="2">
    <source>
        <dbReference type="ARBA" id="ARBA00005051"/>
    </source>
</evidence>
<comment type="catalytic activity">
    <reaction evidence="1">
        <text>6-hydroxymethyl-7,8-dihydropterin + ATP = (7,8-dihydropterin-6-yl)methyl diphosphate + AMP + H(+)</text>
        <dbReference type="Rhea" id="RHEA:11412"/>
        <dbReference type="ChEBI" id="CHEBI:15378"/>
        <dbReference type="ChEBI" id="CHEBI:30616"/>
        <dbReference type="ChEBI" id="CHEBI:44841"/>
        <dbReference type="ChEBI" id="CHEBI:72950"/>
        <dbReference type="ChEBI" id="CHEBI:456215"/>
        <dbReference type="EC" id="2.7.6.3"/>
    </reaction>
</comment>
<dbReference type="RefSeq" id="WP_128833335.1">
    <property type="nucleotide sequence ID" value="NZ_AP014612.1"/>
</dbReference>
<dbReference type="GO" id="GO:0003848">
    <property type="term" value="F:2-amino-4-hydroxy-6-hydroxymethyldihydropteridine diphosphokinase activity"/>
    <property type="evidence" value="ECO:0007669"/>
    <property type="project" value="UniProtKB-EC"/>
</dbReference>
<feature type="domain" description="7,8-dihydro-6-hydroxymethylpterin-pyrophosphokinase" evidence="9">
    <location>
        <begin position="88"/>
        <end position="99"/>
    </location>
</feature>
<dbReference type="KEGG" id="strg:SRT_11250"/>
<dbReference type="NCBIfam" id="TIGR01498">
    <property type="entry name" value="folK"/>
    <property type="match status" value="1"/>
</dbReference>
<dbReference type="GO" id="GO:0046654">
    <property type="term" value="P:tetrahydrofolate biosynthetic process"/>
    <property type="evidence" value="ECO:0007669"/>
    <property type="project" value="UniProtKB-UniPathway"/>
</dbReference>
<dbReference type="GO" id="GO:0016301">
    <property type="term" value="F:kinase activity"/>
    <property type="evidence" value="ECO:0007669"/>
    <property type="project" value="UniProtKB-KW"/>
</dbReference>
<keyword evidence="6 10" id="KW-0418">Kinase</keyword>
<keyword evidence="5" id="KW-0547">Nucleotide-binding</keyword>
<dbReference type="Gene3D" id="3.30.70.560">
    <property type="entry name" value="7,8-Dihydro-6-hydroxymethylpterin-pyrophosphokinase HPPK"/>
    <property type="match status" value="1"/>
</dbReference>
<protein>
    <recommendedName>
        <fullName evidence="3">2-amino-4-hydroxy-6-hydroxymethyldihydropteridine diphosphokinase</fullName>
        <ecNumber evidence="3">2.7.6.3</ecNumber>
    </recommendedName>
</protein>
<gene>
    <name evidence="10" type="primary">folK</name>
    <name evidence="10" type="ORF">SRT_11250</name>
</gene>
<dbReference type="AlphaFoldDB" id="A0A1L7LJP0"/>
<keyword evidence="7" id="KW-0067">ATP-binding</keyword>
<dbReference type="Pfam" id="PF01288">
    <property type="entry name" value="HPPK"/>
    <property type="match status" value="1"/>
</dbReference>
<evidence type="ECO:0000259" key="9">
    <source>
        <dbReference type="PROSITE" id="PS00794"/>
    </source>
</evidence>
<evidence type="ECO:0000256" key="8">
    <source>
        <dbReference type="ARBA" id="ARBA00022909"/>
    </source>
</evidence>
<evidence type="ECO:0000256" key="4">
    <source>
        <dbReference type="ARBA" id="ARBA00022679"/>
    </source>
</evidence>
<comment type="pathway">
    <text evidence="2">Cofactor biosynthesis; tetrahydrofolate biosynthesis; 2-amino-4-hydroxy-6-hydroxymethyl-7,8-dihydropteridine diphosphate from 7,8-dihydroneopterin triphosphate: step 4/4.</text>
</comment>
<organism evidence="10 11">
    <name type="scientific">Streptococcus troglodytae</name>
    <dbReference type="NCBI Taxonomy" id="1111760"/>
    <lineage>
        <taxon>Bacteria</taxon>
        <taxon>Bacillati</taxon>
        <taxon>Bacillota</taxon>
        <taxon>Bacilli</taxon>
        <taxon>Lactobacillales</taxon>
        <taxon>Streptococcaceae</taxon>
        <taxon>Streptococcus</taxon>
    </lineage>
</organism>
<evidence type="ECO:0000256" key="5">
    <source>
        <dbReference type="ARBA" id="ARBA00022741"/>
    </source>
</evidence>
<evidence type="ECO:0000313" key="11">
    <source>
        <dbReference type="Proteomes" id="UP000217758"/>
    </source>
</evidence>
<evidence type="ECO:0000256" key="3">
    <source>
        <dbReference type="ARBA" id="ARBA00013253"/>
    </source>
</evidence>
<evidence type="ECO:0000256" key="6">
    <source>
        <dbReference type="ARBA" id="ARBA00022777"/>
    </source>
</evidence>
<dbReference type="PANTHER" id="PTHR43071">
    <property type="entry name" value="2-AMINO-4-HYDROXY-6-HYDROXYMETHYLDIHYDROPTERIDINE PYROPHOSPHOKINASE"/>
    <property type="match status" value="1"/>
</dbReference>
<dbReference type="InterPro" id="IPR000550">
    <property type="entry name" value="Hppk"/>
</dbReference>
<dbReference type="CDD" id="cd00483">
    <property type="entry name" value="HPPK"/>
    <property type="match status" value="1"/>
</dbReference>
<dbReference type="GO" id="GO:0046656">
    <property type="term" value="P:folic acid biosynthetic process"/>
    <property type="evidence" value="ECO:0007669"/>
    <property type="project" value="UniProtKB-KW"/>
</dbReference>
<reference evidence="10 11" key="1">
    <citation type="journal article" date="2016" name="Microbiol. Immunol.">
        <title>Complete genome sequence of Streptococcus troglodytae TKU31 isolated from the oral cavity of a chimpanzee (Pan troglodytes).</title>
        <authorList>
            <person name="Okamoto M."/>
            <person name="Naito M."/>
            <person name="Miyanohara M."/>
            <person name="Imai S."/>
            <person name="Nomura Y."/>
            <person name="Saito W."/>
            <person name="Momoi Y."/>
            <person name="Takada K."/>
            <person name="Miyabe-Nishiwaki T."/>
            <person name="Tomonaga M."/>
            <person name="Hanada N."/>
        </authorList>
    </citation>
    <scope>NUCLEOTIDE SEQUENCE [LARGE SCALE GENOMIC DNA]</scope>
    <source>
        <strain evidence="11">TKU 31</strain>
    </source>
</reference>
<keyword evidence="8" id="KW-0289">Folate biosynthesis</keyword>
<dbReference type="InterPro" id="IPR035907">
    <property type="entry name" value="Hppk_sf"/>
</dbReference>
<dbReference type="PANTHER" id="PTHR43071:SF1">
    <property type="entry name" value="2-AMINO-4-HYDROXY-6-HYDROXYMETHYLDIHYDROPTERIDINE PYROPHOSPHOKINASE"/>
    <property type="match status" value="1"/>
</dbReference>
<dbReference type="SUPFAM" id="SSF55083">
    <property type="entry name" value="6-hydroxymethyl-7,8-dihydropterin pyrophosphokinase, HPPK"/>
    <property type="match status" value="1"/>
</dbReference>
<dbReference type="EMBL" id="AP014612">
    <property type="protein sequence ID" value="BAQ24386.1"/>
    <property type="molecule type" value="Genomic_DNA"/>
</dbReference>
<dbReference type="GO" id="GO:0005524">
    <property type="term" value="F:ATP binding"/>
    <property type="evidence" value="ECO:0007669"/>
    <property type="project" value="UniProtKB-KW"/>
</dbReference>
<evidence type="ECO:0000256" key="7">
    <source>
        <dbReference type="ARBA" id="ARBA00022840"/>
    </source>
</evidence>